<accession>A0A091W9U1</accession>
<dbReference type="Proteomes" id="UP000053605">
    <property type="component" value="Unassembled WGS sequence"/>
</dbReference>
<dbReference type="EMBL" id="KK735002">
    <property type="protein sequence ID" value="KFR11850.1"/>
    <property type="molecule type" value="Genomic_DNA"/>
</dbReference>
<feature type="non-terminal residue" evidence="2">
    <location>
        <position position="1"/>
    </location>
</feature>
<keyword evidence="3" id="KW-1185">Reference proteome</keyword>
<name>A0A091W9U1_OPIHO</name>
<protein>
    <submittedName>
        <fullName evidence="2">Uncharacterized protein</fullName>
    </submittedName>
</protein>
<dbReference type="GO" id="GO:0007508">
    <property type="term" value="P:larval heart development"/>
    <property type="evidence" value="ECO:0007669"/>
    <property type="project" value="TreeGrafter"/>
</dbReference>
<dbReference type="GO" id="GO:0031012">
    <property type="term" value="C:extracellular matrix"/>
    <property type="evidence" value="ECO:0007669"/>
    <property type="project" value="TreeGrafter"/>
</dbReference>
<evidence type="ECO:0000313" key="3">
    <source>
        <dbReference type="Proteomes" id="UP000053605"/>
    </source>
</evidence>
<evidence type="ECO:0000256" key="1">
    <source>
        <dbReference type="SAM" id="MobiDB-lite"/>
    </source>
</evidence>
<dbReference type="PANTHER" id="PTHR33395:SF22">
    <property type="entry name" value="REVERSE TRANSCRIPTASE DOMAIN-CONTAINING PROTEIN"/>
    <property type="match status" value="1"/>
</dbReference>
<organism evidence="2 3">
    <name type="scientific">Opisthocomus hoazin</name>
    <name type="common">Hoatzin</name>
    <name type="synonym">Phasianus hoazin</name>
    <dbReference type="NCBI Taxonomy" id="30419"/>
    <lineage>
        <taxon>Eukaryota</taxon>
        <taxon>Metazoa</taxon>
        <taxon>Chordata</taxon>
        <taxon>Craniata</taxon>
        <taxon>Vertebrata</taxon>
        <taxon>Euteleostomi</taxon>
        <taxon>Archelosauria</taxon>
        <taxon>Archosauria</taxon>
        <taxon>Dinosauria</taxon>
        <taxon>Saurischia</taxon>
        <taxon>Theropoda</taxon>
        <taxon>Coelurosauria</taxon>
        <taxon>Aves</taxon>
        <taxon>Neognathae</taxon>
        <taxon>Neoaves</taxon>
        <taxon>Opisthocomiformes</taxon>
        <taxon>Opisthocomidae</taxon>
        <taxon>Opisthocomus</taxon>
    </lineage>
</organism>
<feature type="compositionally biased region" description="Basic and acidic residues" evidence="1">
    <location>
        <begin position="194"/>
        <end position="209"/>
    </location>
</feature>
<dbReference type="GO" id="GO:0061343">
    <property type="term" value="P:cell adhesion involved in heart morphogenesis"/>
    <property type="evidence" value="ECO:0007669"/>
    <property type="project" value="TreeGrafter"/>
</dbReference>
<proteinExistence type="predicted"/>
<sequence length="209" mass="24157">RDMGKARSIVRTLNFRKANFQLFKELVSRTPWETVLRDKDAEQSWQVVKDAFHRAQELSVPRCKKSGKEGKRPAWLSPDLLVKLKGKRELHKQWKQGLASWEEYRDTAHLCRDEVRKAKEQLELNLARNAKNSFYRYVIQKKKVEEHAPALMSKNGNHVSADEEKAEVLHNFFASVFTGNLSPHPSPADGLQDEDQRGKTPPTAREDQV</sequence>
<feature type="region of interest" description="Disordered" evidence="1">
    <location>
        <begin position="180"/>
        <end position="209"/>
    </location>
</feature>
<dbReference type="AlphaFoldDB" id="A0A091W9U1"/>
<feature type="non-terminal residue" evidence="2">
    <location>
        <position position="209"/>
    </location>
</feature>
<reference evidence="2 3" key="1">
    <citation type="submission" date="2014-04" db="EMBL/GenBank/DDBJ databases">
        <title>Genome evolution of avian class.</title>
        <authorList>
            <person name="Zhang G."/>
            <person name="Li C."/>
        </authorList>
    </citation>
    <scope>NUCLEOTIDE SEQUENCE [LARGE SCALE GENOMIC DNA]</scope>
    <source>
        <strain evidence="2">BGI_N306</strain>
    </source>
</reference>
<dbReference type="PhylomeDB" id="A0A091W9U1"/>
<gene>
    <name evidence="2" type="ORF">N306_05276</name>
</gene>
<evidence type="ECO:0000313" key="2">
    <source>
        <dbReference type="EMBL" id="KFR11850.1"/>
    </source>
</evidence>
<dbReference type="PANTHER" id="PTHR33395">
    <property type="entry name" value="TRANSCRIPTASE, PUTATIVE-RELATED-RELATED"/>
    <property type="match status" value="1"/>
</dbReference>